<feature type="domain" description="Flavin reductase like" evidence="3">
    <location>
        <begin position="27"/>
        <end position="167"/>
    </location>
</feature>
<dbReference type="Pfam" id="PF01613">
    <property type="entry name" value="Flavin_Reduct"/>
    <property type="match status" value="1"/>
</dbReference>
<comment type="caution">
    <text evidence="4">The sequence shown here is derived from an EMBL/GenBank/DDBJ whole genome shotgun (WGS) entry which is preliminary data.</text>
</comment>
<dbReference type="PANTHER" id="PTHR30466">
    <property type="entry name" value="FLAVIN REDUCTASE"/>
    <property type="match status" value="1"/>
</dbReference>
<dbReference type="InterPro" id="IPR050268">
    <property type="entry name" value="NADH-dep_flavin_reductase"/>
</dbReference>
<dbReference type="GO" id="GO:0010181">
    <property type="term" value="F:FMN binding"/>
    <property type="evidence" value="ECO:0007669"/>
    <property type="project" value="InterPro"/>
</dbReference>
<evidence type="ECO:0000259" key="3">
    <source>
        <dbReference type="SMART" id="SM00903"/>
    </source>
</evidence>
<keyword evidence="5" id="KW-1185">Reference proteome</keyword>
<dbReference type="AlphaFoldDB" id="A0A402CL12"/>
<keyword evidence="2" id="KW-0560">Oxidoreductase</keyword>
<evidence type="ECO:0000256" key="1">
    <source>
        <dbReference type="ARBA" id="ARBA00008898"/>
    </source>
</evidence>
<keyword evidence="4" id="KW-0503">Monooxygenase</keyword>
<sequence length="179" mass="19637">MSAPLNTPPELSPEDALVDRVKEVHRFYPTGVTIVTSEVDGEPFGLAVNAFSSLSLAPPMVLVCLAATATSYPKFFLRDHMAINILAFDQDYVAARLGTSDPRKFDSVEWHLGEHGAPLLAGAAATLELWVETRIPAYTHTIFVGRVVNAERHDRPPLVYMNRQFFDSTPLLEQSGAGN</sequence>
<dbReference type="InterPro" id="IPR002563">
    <property type="entry name" value="Flavin_Rdtase-like_dom"/>
</dbReference>
<dbReference type="Proteomes" id="UP000287519">
    <property type="component" value="Unassembled WGS sequence"/>
</dbReference>
<name>A0A402CL12_RHOWR</name>
<gene>
    <name evidence="4" type="ORF">Rhow_008527</name>
</gene>
<reference evidence="4 5" key="1">
    <citation type="submission" date="2018-11" db="EMBL/GenBank/DDBJ databases">
        <title>Microbial catabolism of amino acid.</title>
        <authorList>
            <person name="Hibi M."/>
            <person name="Ogawa J."/>
        </authorList>
    </citation>
    <scope>NUCLEOTIDE SEQUENCE [LARGE SCALE GENOMIC DNA]</scope>
    <source>
        <strain evidence="4 5">C31-06</strain>
    </source>
</reference>
<protein>
    <submittedName>
        <fullName evidence="4">Nitrilotriacetate monooxygenase component B</fullName>
    </submittedName>
</protein>
<dbReference type="RefSeq" id="WP_124395846.1">
    <property type="nucleotide sequence ID" value="NZ_BHYM01000089.1"/>
</dbReference>
<dbReference type="SUPFAM" id="SSF50475">
    <property type="entry name" value="FMN-binding split barrel"/>
    <property type="match status" value="1"/>
</dbReference>
<organism evidence="4 5">
    <name type="scientific">Rhodococcus wratislaviensis</name>
    <name type="common">Tsukamurella wratislaviensis</name>
    <dbReference type="NCBI Taxonomy" id="44752"/>
    <lineage>
        <taxon>Bacteria</taxon>
        <taxon>Bacillati</taxon>
        <taxon>Actinomycetota</taxon>
        <taxon>Actinomycetes</taxon>
        <taxon>Mycobacteriales</taxon>
        <taxon>Nocardiaceae</taxon>
        <taxon>Rhodococcus</taxon>
    </lineage>
</organism>
<dbReference type="GO" id="GO:0042602">
    <property type="term" value="F:riboflavin reductase (NADPH) activity"/>
    <property type="evidence" value="ECO:0007669"/>
    <property type="project" value="TreeGrafter"/>
</dbReference>
<dbReference type="PANTHER" id="PTHR30466:SF11">
    <property type="entry name" value="FLAVIN-DEPENDENT MONOOXYGENASE, REDUCTASE SUBUNIT HSAB"/>
    <property type="match status" value="1"/>
</dbReference>
<dbReference type="Gene3D" id="2.30.110.10">
    <property type="entry name" value="Electron Transport, Fmn-binding Protein, Chain A"/>
    <property type="match status" value="1"/>
</dbReference>
<comment type="similarity">
    <text evidence="1">Belongs to the non-flavoprotein flavin reductase family.</text>
</comment>
<proteinExistence type="inferred from homology"/>
<dbReference type="InterPro" id="IPR012349">
    <property type="entry name" value="Split_barrel_FMN-bd"/>
</dbReference>
<dbReference type="GO" id="GO:0004497">
    <property type="term" value="F:monooxygenase activity"/>
    <property type="evidence" value="ECO:0007669"/>
    <property type="project" value="UniProtKB-KW"/>
</dbReference>
<dbReference type="EMBL" id="BHYM01000089">
    <property type="protein sequence ID" value="GCE44229.1"/>
    <property type="molecule type" value="Genomic_DNA"/>
</dbReference>
<evidence type="ECO:0000313" key="5">
    <source>
        <dbReference type="Proteomes" id="UP000287519"/>
    </source>
</evidence>
<evidence type="ECO:0000256" key="2">
    <source>
        <dbReference type="ARBA" id="ARBA00023002"/>
    </source>
</evidence>
<accession>A0A402CL12</accession>
<dbReference type="OrthoDB" id="9792858at2"/>
<evidence type="ECO:0000313" key="4">
    <source>
        <dbReference type="EMBL" id="GCE44229.1"/>
    </source>
</evidence>
<dbReference type="SMART" id="SM00903">
    <property type="entry name" value="Flavin_Reduct"/>
    <property type="match status" value="1"/>
</dbReference>